<dbReference type="Proteomes" id="UP001198242">
    <property type="component" value="Unassembled WGS sequence"/>
</dbReference>
<name>A0AAE3J917_9FIRM</name>
<keyword evidence="4 8" id="KW-0812">Transmembrane</keyword>
<dbReference type="Pfam" id="PF02386">
    <property type="entry name" value="TrkH"/>
    <property type="match status" value="1"/>
</dbReference>
<dbReference type="AlphaFoldDB" id="A0AAE3J917"/>
<feature type="transmembrane region" description="Helical" evidence="8">
    <location>
        <begin position="354"/>
        <end position="375"/>
    </location>
</feature>
<dbReference type="GO" id="GO:0005886">
    <property type="term" value="C:plasma membrane"/>
    <property type="evidence" value="ECO:0007669"/>
    <property type="project" value="UniProtKB-SubCell"/>
</dbReference>
<feature type="transmembrane region" description="Helical" evidence="8">
    <location>
        <begin position="79"/>
        <end position="103"/>
    </location>
</feature>
<gene>
    <name evidence="9" type="ORF">LKE05_04745</name>
</gene>
<evidence type="ECO:0000313" key="10">
    <source>
        <dbReference type="Proteomes" id="UP001198242"/>
    </source>
</evidence>
<keyword evidence="7 8" id="KW-0472">Membrane</keyword>
<dbReference type="PANTHER" id="PTHR32024">
    <property type="entry name" value="TRK SYSTEM POTASSIUM UPTAKE PROTEIN TRKG-RELATED"/>
    <property type="match status" value="1"/>
</dbReference>
<feature type="transmembrane region" description="Helical" evidence="8">
    <location>
        <begin position="410"/>
        <end position="431"/>
    </location>
</feature>
<protein>
    <submittedName>
        <fullName evidence="9">Potassium uptake protein, TrkH family</fullName>
    </submittedName>
</protein>
<keyword evidence="5 8" id="KW-1133">Transmembrane helix</keyword>
<sequence>MNIIRKILFHKRINTARRISFGFALIILVGALLLMLPISSKERVVTPFLSALFTTTSATCVTGLTLINVGAYFSLFGQAVILFLIQLGGLGFMTILCIVFIVSNRQIGLRNRMLIAQTMGTESLEGIVKLAKHVLHITGIIELLGAIVLSIRFVPKYGFFKGMWFSIFHSVSAFCNAGFDIIGDGKSMLSYRHDPLVLCTLAILVAIGGLGFIVWEDIIAKKSWKKLNVYSKVIILAQIFFIVVGTFVYFILEYGNINTIGAESVGQKILASFFQSVTTRTAGFDALIQNNLTDLSKAWGTVLMMIGGASGSTAGGVKLGTAVLVIMTLISVLRGKSDVVIHGRRVAHTTILQAMALLVLWLVLVVGGSVLISYIDNQDLINSIYEVASAYSTVGLSVGVSGSASTFTKILLIVYMFFGRVGIMTISVVFMTRIRKTNDIRYPECNFIVG</sequence>
<evidence type="ECO:0000256" key="8">
    <source>
        <dbReference type="SAM" id="Phobius"/>
    </source>
</evidence>
<accession>A0AAE3J917</accession>
<dbReference type="GO" id="GO:0008324">
    <property type="term" value="F:monoatomic cation transmembrane transporter activity"/>
    <property type="evidence" value="ECO:0007669"/>
    <property type="project" value="InterPro"/>
</dbReference>
<dbReference type="EMBL" id="JAJEQM010000005">
    <property type="protein sequence ID" value="MCC2210097.1"/>
    <property type="molecule type" value="Genomic_DNA"/>
</dbReference>
<comment type="subcellular location">
    <subcellularLocation>
        <location evidence="1">Cell membrane</location>
        <topology evidence="1">Multi-pass membrane protein</topology>
    </subcellularLocation>
</comment>
<feature type="transmembrane region" description="Helical" evidence="8">
    <location>
        <begin position="21"/>
        <end position="38"/>
    </location>
</feature>
<comment type="caution">
    <text evidence="9">The sequence shown here is derived from an EMBL/GenBank/DDBJ whole genome shotgun (WGS) entry which is preliminary data.</text>
</comment>
<feature type="transmembrane region" description="Helical" evidence="8">
    <location>
        <begin position="163"/>
        <end position="183"/>
    </location>
</feature>
<feature type="transmembrane region" description="Helical" evidence="8">
    <location>
        <begin position="195"/>
        <end position="215"/>
    </location>
</feature>
<evidence type="ECO:0000256" key="6">
    <source>
        <dbReference type="ARBA" id="ARBA00023065"/>
    </source>
</evidence>
<evidence type="ECO:0000256" key="1">
    <source>
        <dbReference type="ARBA" id="ARBA00004651"/>
    </source>
</evidence>
<keyword evidence="10" id="KW-1185">Reference proteome</keyword>
<dbReference type="InterPro" id="IPR003445">
    <property type="entry name" value="Cat_transpt"/>
</dbReference>
<feature type="transmembrane region" description="Helical" evidence="8">
    <location>
        <begin position="44"/>
        <end position="67"/>
    </location>
</feature>
<keyword evidence="6" id="KW-0406">Ion transport</keyword>
<feature type="transmembrane region" description="Helical" evidence="8">
    <location>
        <begin position="227"/>
        <end position="252"/>
    </location>
</feature>
<proteinExistence type="predicted"/>
<evidence type="ECO:0000256" key="7">
    <source>
        <dbReference type="ARBA" id="ARBA00023136"/>
    </source>
</evidence>
<keyword evidence="2" id="KW-0813">Transport</keyword>
<feature type="transmembrane region" description="Helical" evidence="8">
    <location>
        <begin position="133"/>
        <end position="151"/>
    </location>
</feature>
<evidence type="ECO:0000313" key="9">
    <source>
        <dbReference type="EMBL" id="MCC2210097.1"/>
    </source>
</evidence>
<evidence type="ECO:0000256" key="3">
    <source>
        <dbReference type="ARBA" id="ARBA00022475"/>
    </source>
</evidence>
<dbReference type="GO" id="GO:0030001">
    <property type="term" value="P:metal ion transport"/>
    <property type="evidence" value="ECO:0007669"/>
    <property type="project" value="UniProtKB-ARBA"/>
</dbReference>
<evidence type="ECO:0000256" key="5">
    <source>
        <dbReference type="ARBA" id="ARBA00022989"/>
    </source>
</evidence>
<reference evidence="9 10" key="1">
    <citation type="submission" date="2021-10" db="EMBL/GenBank/DDBJ databases">
        <title>Anaerobic single-cell dispensing facilitates the cultivation of human gut bacteria.</title>
        <authorList>
            <person name="Afrizal A."/>
        </authorList>
    </citation>
    <scope>NUCLEOTIDE SEQUENCE [LARGE SCALE GENOMIC DNA]</scope>
    <source>
        <strain evidence="9 10">CLA-AA-H232</strain>
    </source>
</reference>
<dbReference type="RefSeq" id="WP_308456114.1">
    <property type="nucleotide sequence ID" value="NZ_JAJEQM010000005.1"/>
</dbReference>
<keyword evidence="3" id="KW-1003">Cell membrane</keyword>
<evidence type="ECO:0000256" key="4">
    <source>
        <dbReference type="ARBA" id="ARBA00022692"/>
    </source>
</evidence>
<organism evidence="9 10">
    <name type="scientific">Hominilimicola fabiformis</name>
    <dbReference type="NCBI Taxonomy" id="2885356"/>
    <lineage>
        <taxon>Bacteria</taxon>
        <taxon>Bacillati</taxon>
        <taxon>Bacillota</taxon>
        <taxon>Clostridia</taxon>
        <taxon>Eubacteriales</taxon>
        <taxon>Oscillospiraceae</taxon>
        <taxon>Hominilimicola</taxon>
    </lineage>
</organism>
<evidence type="ECO:0000256" key="2">
    <source>
        <dbReference type="ARBA" id="ARBA00022448"/>
    </source>
</evidence>
<feature type="transmembrane region" description="Helical" evidence="8">
    <location>
        <begin position="313"/>
        <end position="333"/>
    </location>
</feature>
<dbReference type="PANTHER" id="PTHR32024:SF1">
    <property type="entry name" value="KTR SYSTEM POTASSIUM UPTAKE PROTEIN B"/>
    <property type="match status" value="1"/>
</dbReference>
<dbReference type="Gene3D" id="1.10.287.70">
    <property type="match status" value="1"/>
</dbReference>